<accession>A0A916VHU7</accession>
<evidence type="ECO:0000256" key="3">
    <source>
        <dbReference type="ARBA" id="ARBA00022516"/>
    </source>
</evidence>
<dbReference type="NCBIfam" id="NF006829">
    <property type="entry name" value="PRK09352.1"/>
    <property type="match status" value="1"/>
</dbReference>
<keyword evidence="5 9" id="KW-0276">Fatty acid metabolism</keyword>
<keyword evidence="8 9" id="KW-0012">Acyltransferase</keyword>
<comment type="similarity">
    <text evidence="1 9">Belongs to the thiolase-like superfamily. FabH family.</text>
</comment>
<dbReference type="GO" id="GO:0004315">
    <property type="term" value="F:3-oxoacyl-[acyl-carrier-protein] synthase activity"/>
    <property type="evidence" value="ECO:0007669"/>
    <property type="project" value="InterPro"/>
</dbReference>
<keyword evidence="9" id="KW-0511">Multifunctional enzyme</keyword>
<dbReference type="SUPFAM" id="SSF53901">
    <property type="entry name" value="Thiolase-like"/>
    <property type="match status" value="1"/>
</dbReference>
<dbReference type="GO" id="GO:0044550">
    <property type="term" value="P:secondary metabolite biosynthetic process"/>
    <property type="evidence" value="ECO:0007669"/>
    <property type="project" value="TreeGrafter"/>
</dbReference>
<dbReference type="HAMAP" id="MF_01815">
    <property type="entry name" value="FabH"/>
    <property type="match status" value="1"/>
</dbReference>
<dbReference type="NCBIfam" id="TIGR00747">
    <property type="entry name" value="fabH"/>
    <property type="match status" value="1"/>
</dbReference>
<dbReference type="GO" id="GO:0006633">
    <property type="term" value="P:fatty acid biosynthetic process"/>
    <property type="evidence" value="ECO:0007669"/>
    <property type="project" value="UniProtKB-UniRule"/>
</dbReference>
<evidence type="ECO:0000256" key="2">
    <source>
        <dbReference type="ARBA" id="ARBA00022490"/>
    </source>
</evidence>
<dbReference type="CDD" id="cd00830">
    <property type="entry name" value="KAS_III"/>
    <property type="match status" value="1"/>
</dbReference>
<evidence type="ECO:0000256" key="7">
    <source>
        <dbReference type="ARBA" id="ARBA00023160"/>
    </source>
</evidence>
<comment type="catalytic activity">
    <reaction evidence="9">
        <text>malonyl-[ACP] + acetyl-CoA + H(+) = 3-oxobutanoyl-[ACP] + CO2 + CoA</text>
        <dbReference type="Rhea" id="RHEA:12080"/>
        <dbReference type="Rhea" id="RHEA-COMP:9623"/>
        <dbReference type="Rhea" id="RHEA-COMP:9625"/>
        <dbReference type="ChEBI" id="CHEBI:15378"/>
        <dbReference type="ChEBI" id="CHEBI:16526"/>
        <dbReference type="ChEBI" id="CHEBI:57287"/>
        <dbReference type="ChEBI" id="CHEBI:57288"/>
        <dbReference type="ChEBI" id="CHEBI:78449"/>
        <dbReference type="ChEBI" id="CHEBI:78450"/>
        <dbReference type="EC" id="2.3.1.180"/>
    </reaction>
</comment>
<comment type="pathway">
    <text evidence="9">Lipid metabolism; fatty acid biosynthesis.</text>
</comment>
<keyword evidence="3 9" id="KW-0444">Lipid biosynthesis</keyword>
<comment type="function">
    <text evidence="9">Catalyzes the condensation reaction of fatty acid synthesis by the addition to an acyl acceptor of two carbons from malonyl-ACP. Catalyzes the first condensation reaction which initiates fatty acid synthesis and may therefore play a role in governing the total rate of fatty acid production. Possesses both acetoacetyl-ACP synthase and acetyl transacylase activities. Its substrate specificity determines the biosynthesis of branched-chain and/or straight-chain of fatty acids.</text>
</comment>
<dbReference type="PANTHER" id="PTHR34069">
    <property type="entry name" value="3-OXOACYL-[ACYL-CARRIER-PROTEIN] SYNTHASE 3"/>
    <property type="match status" value="1"/>
</dbReference>
<evidence type="ECO:0000256" key="4">
    <source>
        <dbReference type="ARBA" id="ARBA00022679"/>
    </source>
</evidence>
<dbReference type="RefSeq" id="WP_371870177.1">
    <property type="nucleotide sequence ID" value="NZ_BMAY01000003.1"/>
</dbReference>
<dbReference type="EC" id="2.3.1.180" evidence="9"/>
<keyword evidence="7 9" id="KW-0275">Fatty acid biosynthesis</keyword>
<keyword evidence="2 9" id="KW-0963">Cytoplasm</keyword>
<organism evidence="12 13">
    <name type="scientific">Lactobacillus corticis</name>
    <dbReference type="NCBI Taxonomy" id="2201249"/>
    <lineage>
        <taxon>Bacteria</taxon>
        <taxon>Bacillati</taxon>
        <taxon>Bacillota</taxon>
        <taxon>Bacilli</taxon>
        <taxon>Lactobacillales</taxon>
        <taxon>Lactobacillaceae</taxon>
        <taxon>Lactobacillus</taxon>
    </lineage>
</organism>
<dbReference type="Proteomes" id="UP000677218">
    <property type="component" value="Unassembled WGS sequence"/>
</dbReference>
<feature type="active site" evidence="9">
    <location>
        <position position="112"/>
    </location>
</feature>
<feature type="active site" evidence="9">
    <location>
        <position position="248"/>
    </location>
</feature>
<evidence type="ECO:0000256" key="8">
    <source>
        <dbReference type="ARBA" id="ARBA00023315"/>
    </source>
</evidence>
<comment type="caution">
    <text evidence="12">The sequence shown here is derived from an EMBL/GenBank/DDBJ whole genome shotgun (WGS) entry which is preliminary data.</text>
</comment>
<evidence type="ECO:0000256" key="9">
    <source>
        <dbReference type="HAMAP-Rule" id="MF_01815"/>
    </source>
</evidence>
<dbReference type="PANTHER" id="PTHR34069:SF2">
    <property type="entry name" value="BETA-KETOACYL-[ACYL-CARRIER-PROTEIN] SYNTHASE III"/>
    <property type="match status" value="1"/>
</dbReference>
<feature type="active site" evidence="9">
    <location>
        <position position="278"/>
    </location>
</feature>
<feature type="domain" description="Beta-ketoacyl-[acyl-carrier-protein] synthase III N-terminal" evidence="11">
    <location>
        <begin position="106"/>
        <end position="180"/>
    </location>
</feature>
<dbReference type="GO" id="GO:0005737">
    <property type="term" value="C:cytoplasm"/>
    <property type="evidence" value="ECO:0007669"/>
    <property type="project" value="UniProtKB-SubCell"/>
</dbReference>
<evidence type="ECO:0000256" key="1">
    <source>
        <dbReference type="ARBA" id="ARBA00008642"/>
    </source>
</evidence>
<keyword evidence="6 9" id="KW-0443">Lipid metabolism</keyword>
<evidence type="ECO:0000256" key="6">
    <source>
        <dbReference type="ARBA" id="ARBA00023098"/>
    </source>
</evidence>
<dbReference type="Gene3D" id="3.40.47.10">
    <property type="match status" value="1"/>
</dbReference>
<dbReference type="AlphaFoldDB" id="A0A916VHU7"/>
<reference evidence="12" key="1">
    <citation type="submission" date="2020-08" db="EMBL/GenBank/DDBJ databases">
        <title>Taxonomic study for Lactobacillus species isolated from hardwood bark.</title>
        <authorList>
            <person name="Tohno M."/>
            <person name="Tanizawa Y."/>
        </authorList>
    </citation>
    <scope>NUCLEOTIDE SEQUENCE</scope>
    <source>
        <strain evidence="12">B40</strain>
    </source>
</reference>
<feature type="domain" description="Beta-ketoacyl-[acyl-carrier-protein] synthase III C-terminal" evidence="10">
    <location>
        <begin position="233"/>
        <end position="320"/>
    </location>
</feature>
<dbReference type="InterPro" id="IPR016039">
    <property type="entry name" value="Thiolase-like"/>
</dbReference>
<sequence length="321" mass="34135">MKDVKITACAKALPERIVTNDHLTQIMDTSDEWIRTRTGIRQRHLSTGENTSDLASKVATKLLRQAGLAASELDLLVVATMSPDSQTPSVSNLVQAQIGAVNAVCFDLSAACSGFVYALTAARSLMLTLQKKTALVIGAEVLSKLLDWQDRSTAVLFGDGAGGVLLEASQDAHFLAQTLTSFGESAQAIVAGANPAGKFPQTVLQHSPFTMDGRKVYHFATHQVPQLIAATAEEAGIELAQIDWFLLHQANRRIIEQVAKRLDLPLAKFPMNIQTVGNTAAASEGILLADCLADGLIKPGQTVMMCGYGGGLSVGCCLVKF</sequence>
<dbReference type="EMBL" id="BMAY01000003">
    <property type="protein sequence ID" value="GFZ26580.1"/>
    <property type="molecule type" value="Genomic_DNA"/>
</dbReference>
<dbReference type="InterPro" id="IPR013751">
    <property type="entry name" value="ACP_syn_III_N"/>
</dbReference>
<dbReference type="InterPro" id="IPR004655">
    <property type="entry name" value="FabH"/>
</dbReference>
<comment type="domain">
    <text evidence="9">The last Arg residue of the ACP-binding site is essential for the weak association between ACP/AcpP and FabH.</text>
</comment>
<keyword evidence="4 9" id="KW-0808">Transferase</keyword>
<name>A0A916VHU7_9LACO</name>
<dbReference type="GO" id="GO:0033818">
    <property type="term" value="F:beta-ketoacyl-acyl-carrier-protein synthase III activity"/>
    <property type="evidence" value="ECO:0007669"/>
    <property type="project" value="UniProtKB-UniRule"/>
</dbReference>
<gene>
    <name evidence="9 12" type="primary">fabH</name>
    <name evidence="12" type="ORF">LCB40_04600</name>
</gene>
<keyword evidence="13" id="KW-1185">Reference proteome</keyword>
<comment type="subunit">
    <text evidence="9">Homodimer.</text>
</comment>
<feature type="region of interest" description="ACP-binding" evidence="9">
    <location>
        <begin position="249"/>
        <end position="253"/>
    </location>
</feature>
<dbReference type="Pfam" id="PF08541">
    <property type="entry name" value="ACP_syn_III_C"/>
    <property type="match status" value="1"/>
</dbReference>
<dbReference type="InterPro" id="IPR013747">
    <property type="entry name" value="ACP_syn_III_C"/>
</dbReference>
<evidence type="ECO:0000256" key="5">
    <source>
        <dbReference type="ARBA" id="ARBA00022832"/>
    </source>
</evidence>
<protein>
    <recommendedName>
        <fullName evidence="9">Beta-ketoacyl-[acyl-carrier-protein] synthase III</fullName>
        <shortName evidence="9">Beta-ketoacyl-ACP synthase III</shortName>
        <shortName evidence="9">KAS III</shortName>
        <ecNumber evidence="9">2.3.1.180</ecNumber>
    </recommendedName>
    <alternativeName>
        <fullName evidence="9">3-oxoacyl-[acyl-carrier-protein] synthase 3</fullName>
    </alternativeName>
    <alternativeName>
        <fullName evidence="9">3-oxoacyl-[acyl-carrier-protein] synthase III</fullName>
    </alternativeName>
</protein>
<proteinExistence type="inferred from homology"/>
<evidence type="ECO:0000313" key="13">
    <source>
        <dbReference type="Proteomes" id="UP000677218"/>
    </source>
</evidence>
<evidence type="ECO:0000259" key="10">
    <source>
        <dbReference type="Pfam" id="PF08541"/>
    </source>
</evidence>
<dbReference type="Pfam" id="PF08545">
    <property type="entry name" value="ACP_syn_III"/>
    <property type="match status" value="1"/>
</dbReference>
<evidence type="ECO:0000259" key="11">
    <source>
        <dbReference type="Pfam" id="PF08545"/>
    </source>
</evidence>
<comment type="subcellular location">
    <subcellularLocation>
        <location evidence="9">Cytoplasm</location>
    </subcellularLocation>
</comment>
<evidence type="ECO:0000313" key="12">
    <source>
        <dbReference type="EMBL" id="GFZ26580.1"/>
    </source>
</evidence>